<evidence type="ECO:0000256" key="1">
    <source>
        <dbReference type="ARBA" id="ARBA00022723"/>
    </source>
</evidence>
<evidence type="ECO:0000256" key="2">
    <source>
        <dbReference type="ARBA" id="ARBA00023004"/>
    </source>
</evidence>
<keyword evidence="2" id="KW-0408">Iron</keyword>
<dbReference type="RefSeq" id="WP_152944782.1">
    <property type="nucleotide sequence ID" value="NZ_WHYR01000002.1"/>
</dbReference>
<dbReference type="OrthoDB" id="9804603at2"/>
<dbReference type="GO" id="GO:0051536">
    <property type="term" value="F:iron-sulfur cluster binding"/>
    <property type="evidence" value="ECO:0007669"/>
    <property type="project" value="UniProtKB-KW"/>
</dbReference>
<dbReference type="InterPro" id="IPR017900">
    <property type="entry name" value="4Fe4S_Fe_S_CS"/>
</dbReference>
<gene>
    <name evidence="5" type="ORF">GFC01_00930</name>
</gene>
<dbReference type="Gene3D" id="3.30.70.20">
    <property type="match status" value="1"/>
</dbReference>
<dbReference type="EMBL" id="WHYR01000002">
    <property type="protein sequence ID" value="MQL50861.1"/>
    <property type="molecule type" value="Genomic_DNA"/>
</dbReference>
<comment type="caution">
    <text evidence="5">The sequence shown here is derived from an EMBL/GenBank/DDBJ whole genome shotgun (WGS) entry which is preliminary data.</text>
</comment>
<reference evidence="5 6" key="1">
    <citation type="submission" date="2019-10" db="EMBL/GenBank/DDBJ databases">
        <title>Comparative genomics of sulfur disproportionating microorganisms.</title>
        <authorList>
            <person name="Ward L.M."/>
            <person name="Bertran E."/>
            <person name="Johnston D."/>
        </authorList>
    </citation>
    <scope>NUCLEOTIDE SEQUENCE [LARGE SCALE GENOMIC DNA]</scope>
    <source>
        <strain evidence="5 6">DSM 14055</strain>
    </source>
</reference>
<evidence type="ECO:0000313" key="5">
    <source>
        <dbReference type="EMBL" id="MQL50861.1"/>
    </source>
</evidence>
<proteinExistence type="predicted"/>
<dbReference type="Proteomes" id="UP000441717">
    <property type="component" value="Unassembled WGS sequence"/>
</dbReference>
<organism evidence="5 6">
    <name type="scientific">Desulfofundulus thermobenzoicus</name>
    <dbReference type="NCBI Taxonomy" id="29376"/>
    <lineage>
        <taxon>Bacteria</taxon>
        <taxon>Bacillati</taxon>
        <taxon>Bacillota</taxon>
        <taxon>Clostridia</taxon>
        <taxon>Eubacteriales</taxon>
        <taxon>Peptococcaceae</taxon>
        <taxon>Desulfofundulus</taxon>
    </lineage>
</organism>
<evidence type="ECO:0000313" key="6">
    <source>
        <dbReference type="Proteomes" id="UP000441717"/>
    </source>
</evidence>
<dbReference type="PROSITE" id="PS00198">
    <property type="entry name" value="4FE4S_FER_1"/>
    <property type="match status" value="1"/>
</dbReference>
<keyword evidence="3" id="KW-0411">Iron-sulfur</keyword>
<feature type="domain" description="4Fe-4S ferredoxin-type" evidence="4">
    <location>
        <begin position="47"/>
        <end position="76"/>
    </location>
</feature>
<keyword evidence="1" id="KW-0479">Metal-binding</keyword>
<feature type="domain" description="4Fe-4S ferredoxin-type" evidence="4">
    <location>
        <begin position="11"/>
        <end position="40"/>
    </location>
</feature>
<dbReference type="SUPFAM" id="SSF54862">
    <property type="entry name" value="4Fe-4S ferredoxins"/>
    <property type="match status" value="1"/>
</dbReference>
<evidence type="ECO:0000259" key="4">
    <source>
        <dbReference type="PROSITE" id="PS51379"/>
    </source>
</evidence>
<protein>
    <submittedName>
        <fullName evidence="5">4Fe-4S dicluster domain-containing protein</fullName>
    </submittedName>
</protein>
<dbReference type="GO" id="GO:0046872">
    <property type="term" value="F:metal ion binding"/>
    <property type="evidence" value="ECO:0007669"/>
    <property type="project" value="UniProtKB-KW"/>
</dbReference>
<keyword evidence="6" id="KW-1185">Reference proteome</keyword>
<dbReference type="PANTHER" id="PTHR43122">
    <property type="entry name" value="FERREDOXIN SUBUNIT OF PYRUVATE:FLAVODOXIN OXIDOREDUCTASE-RELATED"/>
    <property type="match status" value="1"/>
</dbReference>
<dbReference type="Pfam" id="PF12838">
    <property type="entry name" value="Fer4_7"/>
    <property type="match status" value="1"/>
</dbReference>
<name>A0A6N7ILN9_9FIRM</name>
<accession>A0A6N7ILN9</accession>
<dbReference type="PANTHER" id="PTHR43122:SF2">
    <property type="entry name" value="FERREDOXIN SUBUNIT OF PYRUVATE:FLAVODOXIN OXIDOREDUCTASE"/>
    <property type="match status" value="1"/>
</dbReference>
<dbReference type="PROSITE" id="PS51379">
    <property type="entry name" value="4FE4S_FER_2"/>
    <property type="match status" value="2"/>
</dbReference>
<dbReference type="InterPro" id="IPR017896">
    <property type="entry name" value="4Fe4S_Fe-S-bd"/>
</dbReference>
<dbReference type="AlphaFoldDB" id="A0A6N7ILN9"/>
<sequence length="86" mass="9536">MKALQYDLARGSITLYPGLCKGCGFCIVKCPRECITWSEVLGVYGTPTVQVDGDKCILCQSCAQICPDCAITVTYIPKPRRKKRLF</sequence>
<evidence type="ECO:0000256" key="3">
    <source>
        <dbReference type="ARBA" id="ARBA00023014"/>
    </source>
</evidence>